<keyword evidence="1" id="KW-0472">Membrane</keyword>
<protein>
    <submittedName>
        <fullName evidence="2">Uncharacterized protein</fullName>
    </submittedName>
</protein>
<dbReference type="Proteomes" id="UP000321577">
    <property type="component" value="Unassembled WGS sequence"/>
</dbReference>
<evidence type="ECO:0000313" key="2">
    <source>
        <dbReference type="EMBL" id="GEP40769.1"/>
    </source>
</evidence>
<gene>
    <name evidence="2" type="ORF">BGE01nite_00600</name>
</gene>
<keyword evidence="1" id="KW-1133">Transmembrane helix</keyword>
<keyword evidence="1" id="KW-0812">Transmembrane</keyword>
<accession>A0A512M212</accession>
<keyword evidence="3" id="KW-1185">Reference proteome</keyword>
<evidence type="ECO:0000313" key="3">
    <source>
        <dbReference type="Proteomes" id="UP000321577"/>
    </source>
</evidence>
<organism evidence="2 3">
    <name type="scientific">Brevifollis gellanilyticus</name>
    <dbReference type="NCBI Taxonomy" id="748831"/>
    <lineage>
        <taxon>Bacteria</taxon>
        <taxon>Pseudomonadati</taxon>
        <taxon>Verrucomicrobiota</taxon>
        <taxon>Verrucomicrobiia</taxon>
        <taxon>Verrucomicrobiales</taxon>
        <taxon>Verrucomicrobiaceae</taxon>
    </lineage>
</organism>
<dbReference type="EMBL" id="BKAG01000001">
    <property type="protein sequence ID" value="GEP40769.1"/>
    <property type="molecule type" value="Genomic_DNA"/>
</dbReference>
<name>A0A512M212_9BACT</name>
<feature type="transmembrane region" description="Helical" evidence="1">
    <location>
        <begin position="56"/>
        <end position="74"/>
    </location>
</feature>
<reference evidence="2 3" key="1">
    <citation type="submission" date="2019-07" db="EMBL/GenBank/DDBJ databases">
        <title>Whole genome shotgun sequence of Brevifollis gellanilyticus NBRC 108608.</title>
        <authorList>
            <person name="Hosoyama A."/>
            <person name="Uohara A."/>
            <person name="Ohji S."/>
            <person name="Ichikawa N."/>
        </authorList>
    </citation>
    <scope>NUCLEOTIDE SEQUENCE [LARGE SCALE GENOMIC DNA]</scope>
    <source>
        <strain evidence="2 3">NBRC 108608</strain>
    </source>
</reference>
<evidence type="ECO:0000256" key="1">
    <source>
        <dbReference type="SAM" id="Phobius"/>
    </source>
</evidence>
<dbReference type="AlphaFoldDB" id="A0A512M212"/>
<comment type="caution">
    <text evidence="2">The sequence shown here is derived from an EMBL/GenBank/DDBJ whole genome shotgun (WGS) entry which is preliminary data.</text>
</comment>
<proteinExistence type="predicted"/>
<sequence>MKHDDPTDLESRLSSLPLSPLPPEWKAELLVRLSQTTATPASVSIAPRIRRTPPRWLAIGWGLAWAAVIVLHLSTPATPDSKSLTDPATAQSLKQRTELLQSLLAFK</sequence>
<dbReference type="RefSeq" id="WP_146848259.1">
    <property type="nucleotide sequence ID" value="NZ_BKAG01000001.1"/>
</dbReference>